<name>A0AAJ8BP05_ASPNG</name>
<dbReference type="AlphaFoldDB" id="A0AAJ8BP05"/>
<accession>A0AAJ8BP05</accession>
<dbReference type="KEGG" id="ang:An08g07410"/>
<reference evidence="1" key="1">
    <citation type="submission" date="2025-02" db="EMBL/GenBank/DDBJ databases">
        <authorList>
            <consortium name="NCBI Genome Project"/>
        </authorList>
    </citation>
    <scope>NUCLEOTIDE SEQUENCE</scope>
</reference>
<dbReference type="GeneID" id="84591739"/>
<gene>
    <name evidence="1" type="ORF">An08g07410</name>
</gene>
<dbReference type="RefSeq" id="XP_059601210.1">
    <property type="nucleotide sequence ID" value="XM_059749180.1"/>
</dbReference>
<sequence length="111" mass="12061">MGLYNPAAGVVLHGPEWLILACYGIFTSTSRCAIWSGDDEIGGVVHPRGSRVDKVRGPTNWILQDLHCTMLGDVGLCRCVSDLQIAGSEKHAICSPLNVIWLTRARVAMLE</sequence>
<evidence type="ECO:0000313" key="1">
    <source>
        <dbReference type="RefSeq" id="XP_059601210.1"/>
    </source>
</evidence>
<reference evidence="1" key="2">
    <citation type="submission" date="2025-08" db="UniProtKB">
        <authorList>
            <consortium name="RefSeq"/>
        </authorList>
    </citation>
    <scope>IDENTIFICATION</scope>
</reference>
<dbReference type="VEuPathDB" id="FungiDB:An08g07410"/>
<protein>
    <submittedName>
        <fullName evidence="1">Uncharacterized protein</fullName>
    </submittedName>
</protein>
<proteinExistence type="predicted"/>
<organism evidence="1">
    <name type="scientific">Aspergillus niger</name>
    <dbReference type="NCBI Taxonomy" id="5061"/>
    <lineage>
        <taxon>Eukaryota</taxon>
        <taxon>Fungi</taxon>
        <taxon>Dikarya</taxon>
        <taxon>Ascomycota</taxon>
        <taxon>Pezizomycotina</taxon>
        <taxon>Eurotiomycetes</taxon>
        <taxon>Eurotiomycetidae</taxon>
        <taxon>Eurotiales</taxon>
        <taxon>Aspergillaceae</taxon>
        <taxon>Aspergillus</taxon>
        <taxon>Aspergillus subgen. Circumdati</taxon>
    </lineage>
</organism>